<feature type="active site" evidence="6">
    <location>
        <position position="579"/>
    </location>
</feature>
<dbReference type="Gene3D" id="1.50.10.10">
    <property type="match status" value="3"/>
</dbReference>
<keyword evidence="7" id="KW-0106">Calcium</keyword>
<accession>S3DAL3</accession>
<protein>
    <recommendedName>
        <fullName evidence="9">alpha-1,2-Mannosidase</fullName>
        <ecNumber evidence="9">3.2.1.-</ecNumber>
    </recommendedName>
</protein>
<dbReference type="InterPro" id="IPR036026">
    <property type="entry name" value="Seven-hairpin_glycosidases"/>
</dbReference>
<feature type="region of interest" description="Disordered" evidence="10">
    <location>
        <begin position="769"/>
        <end position="800"/>
    </location>
</feature>
<evidence type="ECO:0000256" key="6">
    <source>
        <dbReference type="PIRSR" id="PIRSR601382-1"/>
    </source>
</evidence>
<keyword evidence="4 9" id="KW-0378">Hydrolase</keyword>
<dbReference type="SUPFAM" id="SSF48225">
    <property type="entry name" value="Seven-hairpin glycosidases"/>
    <property type="match status" value="1"/>
</dbReference>
<dbReference type="PANTHER" id="PTHR11742">
    <property type="entry name" value="MANNOSYL-OLIGOSACCHARIDE ALPHA-1,2-MANNOSIDASE-RELATED"/>
    <property type="match status" value="1"/>
</dbReference>
<dbReference type="eggNOG" id="KOG2431">
    <property type="taxonomic scope" value="Eukaryota"/>
</dbReference>
<feature type="compositionally biased region" description="Basic and acidic residues" evidence="10">
    <location>
        <begin position="43"/>
        <end position="52"/>
    </location>
</feature>
<dbReference type="PANTHER" id="PTHR11742:SF103">
    <property type="entry name" value="ENDOPLASMIC RETICULUM MANNOSIDASE MNL2-RELATED"/>
    <property type="match status" value="1"/>
</dbReference>
<feature type="compositionally biased region" description="Basic and acidic residues" evidence="10">
    <location>
        <begin position="769"/>
        <end position="792"/>
    </location>
</feature>
<feature type="active site" description="Proton donor" evidence="6">
    <location>
        <position position="294"/>
    </location>
</feature>
<reference evidence="11 12" key="1">
    <citation type="journal article" date="2013" name="BMC Genomics">
        <title>Genomics-driven discovery of the pneumocandin biosynthetic gene cluster in the fungus Glarea lozoyensis.</title>
        <authorList>
            <person name="Chen L."/>
            <person name="Yue Q."/>
            <person name="Zhang X."/>
            <person name="Xiang M."/>
            <person name="Wang C."/>
            <person name="Li S."/>
            <person name="Che Y."/>
            <person name="Ortiz-Lopez F.J."/>
            <person name="Bills G.F."/>
            <person name="Liu X."/>
            <person name="An Z."/>
        </authorList>
    </citation>
    <scope>NUCLEOTIDE SEQUENCE [LARGE SCALE GENOMIC DNA]</scope>
    <source>
        <strain evidence="12">ATCC 20868 / MF5171</strain>
    </source>
</reference>
<dbReference type="GO" id="GO:0005975">
    <property type="term" value="P:carbohydrate metabolic process"/>
    <property type="evidence" value="ECO:0007669"/>
    <property type="project" value="InterPro"/>
</dbReference>
<proteinExistence type="inferred from homology"/>
<dbReference type="Proteomes" id="UP000016922">
    <property type="component" value="Unassembled WGS sequence"/>
</dbReference>
<keyword evidence="7" id="KW-0479">Metal-binding</keyword>
<dbReference type="InterPro" id="IPR012341">
    <property type="entry name" value="6hp_glycosidase-like_sf"/>
</dbReference>
<keyword evidence="9 11" id="KW-0326">Glycosidase</keyword>
<dbReference type="PRINTS" id="PR00747">
    <property type="entry name" value="GLYHDRLASE47"/>
</dbReference>
<evidence type="ECO:0000256" key="2">
    <source>
        <dbReference type="ARBA" id="ARBA00004922"/>
    </source>
</evidence>
<feature type="compositionally biased region" description="Basic and acidic residues" evidence="10">
    <location>
        <begin position="456"/>
        <end position="473"/>
    </location>
</feature>
<dbReference type="STRING" id="1116229.S3DAL3"/>
<dbReference type="GeneID" id="19466225"/>
<feature type="compositionally biased region" description="Polar residues" evidence="10">
    <location>
        <begin position="96"/>
        <end position="108"/>
    </location>
</feature>
<feature type="region of interest" description="Disordered" evidence="10">
    <location>
        <begin position="431"/>
        <end position="556"/>
    </location>
</feature>
<dbReference type="HOGENOM" id="CLU_003818_1_0_1"/>
<evidence type="ECO:0000256" key="4">
    <source>
        <dbReference type="ARBA" id="ARBA00022801"/>
    </source>
</evidence>
<evidence type="ECO:0000256" key="8">
    <source>
        <dbReference type="PIRSR" id="PIRSR601382-3"/>
    </source>
</evidence>
<dbReference type="OrthoDB" id="10052040at2759"/>
<feature type="disulfide bond" evidence="8">
    <location>
        <begin position="654"/>
        <end position="683"/>
    </location>
</feature>
<feature type="active site" description="Proton donor" evidence="6">
    <location>
        <position position="697"/>
    </location>
</feature>
<comment type="pathway">
    <text evidence="2">Protein modification; protein glycosylation.</text>
</comment>
<dbReference type="Pfam" id="PF01532">
    <property type="entry name" value="Glyco_hydro_47"/>
    <property type="match status" value="1"/>
</dbReference>
<feature type="compositionally biased region" description="Low complexity" evidence="10">
    <location>
        <begin position="527"/>
        <end position="541"/>
    </location>
</feature>
<dbReference type="AlphaFoldDB" id="S3DAL3"/>
<dbReference type="EC" id="3.2.1.-" evidence="9"/>
<dbReference type="GO" id="GO:0004571">
    <property type="term" value="F:mannosyl-oligosaccharide 1,2-alpha-mannosidase activity"/>
    <property type="evidence" value="ECO:0007669"/>
    <property type="project" value="InterPro"/>
</dbReference>
<dbReference type="GO" id="GO:0005509">
    <property type="term" value="F:calcium ion binding"/>
    <property type="evidence" value="ECO:0007669"/>
    <property type="project" value="InterPro"/>
</dbReference>
<evidence type="ECO:0000313" key="11">
    <source>
        <dbReference type="EMBL" id="EPE34159.1"/>
    </source>
</evidence>
<dbReference type="GO" id="GO:0005783">
    <property type="term" value="C:endoplasmic reticulum"/>
    <property type="evidence" value="ECO:0007669"/>
    <property type="project" value="TreeGrafter"/>
</dbReference>
<name>S3DAL3_GLAL2</name>
<evidence type="ECO:0000256" key="10">
    <source>
        <dbReference type="SAM" id="MobiDB-lite"/>
    </source>
</evidence>
<feature type="compositionally biased region" description="Polar residues" evidence="10">
    <location>
        <begin position="54"/>
        <end position="79"/>
    </location>
</feature>
<evidence type="ECO:0000256" key="9">
    <source>
        <dbReference type="RuleBase" id="RU361193"/>
    </source>
</evidence>
<evidence type="ECO:0000256" key="5">
    <source>
        <dbReference type="ARBA" id="ARBA00023157"/>
    </source>
</evidence>
<feature type="active site" evidence="6">
    <location>
        <position position="893"/>
    </location>
</feature>
<evidence type="ECO:0000256" key="3">
    <source>
        <dbReference type="ARBA" id="ARBA00007658"/>
    </source>
</evidence>
<dbReference type="RefSeq" id="XP_008079311.1">
    <property type="nucleotide sequence ID" value="XM_008081120.1"/>
</dbReference>
<dbReference type="KEGG" id="glz:GLAREA_07172"/>
<feature type="binding site" evidence="7">
    <location>
        <position position="979"/>
    </location>
    <ligand>
        <name>Ca(2+)</name>
        <dbReference type="ChEBI" id="CHEBI:29108"/>
    </ligand>
</feature>
<keyword evidence="12" id="KW-1185">Reference proteome</keyword>
<feature type="region of interest" description="Disordered" evidence="10">
    <location>
        <begin position="38"/>
        <end position="154"/>
    </location>
</feature>
<dbReference type="OMA" id="THIDEME"/>
<evidence type="ECO:0000256" key="1">
    <source>
        <dbReference type="ARBA" id="ARBA00001913"/>
    </source>
</evidence>
<keyword evidence="5 8" id="KW-1015">Disulfide bond</keyword>
<evidence type="ECO:0000256" key="7">
    <source>
        <dbReference type="PIRSR" id="PIRSR601382-2"/>
    </source>
</evidence>
<dbReference type="InterPro" id="IPR001382">
    <property type="entry name" value="Glyco_hydro_47"/>
</dbReference>
<evidence type="ECO:0000313" key="12">
    <source>
        <dbReference type="Proteomes" id="UP000016922"/>
    </source>
</evidence>
<feature type="compositionally biased region" description="Basic and acidic residues" evidence="10">
    <location>
        <begin position="483"/>
        <end position="506"/>
    </location>
</feature>
<organism evidence="11 12">
    <name type="scientific">Glarea lozoyensis (strain ATCC 20868 / MF5171)</name>
    <dbReference type="NCBI Taxonomy" id="1116229"/>
    <lineage>
        <taxon>Eukaryota</taxon>
        <taxon>Fungi</taxon>
        <taxon>Dikarya</taxon>
        <taxon>Ascomycota</taxon>
        <taxon>Pezizomycotina</taxon>
        <taxon>Leotiomycetes</taxon>
        <taxon>Helotiales</taxon>
        <taxon>Helotiaceae</taxon>
        <taxon>Glarea</taxon>
    </lineage>
</organism>
<dbReference type="InterPro" id="IPR050749">
    <property type="entry name" value="Glycosyl_Hydrolase_47"/>
</dbReference>
<gene>
    <name evidence="11" type="ORF">GLAREA_07172</name>
</gene>
<sequence>MLRLRRYRVFLFFAVVIIFLFVRLSKNKQWVEQEISKATQQHKGNEVQEPVKPETQSQQKQSIPRPQITSETLVNEPKSTTAPPPPQATAIKEAQKSATLTQPQSVHNKPQPASILPPLAIPDRKLPPPSVITEDGTSVDIHPLHPPGRQEQPLLPESPEEVIHWVKQKEHFPVPTESLIHLPTGRPLRIPTIQYAFDDETPNEKIEREMKKTQVRDEFQKAWRGYKKHAWLHDELSPVTGNFRDPFCGWAATLVDTLDTLWIMGLENEFDEAARAVDKIDFTTSPRADIPMFETTIRYLGGLLAAYDVSGGKYKNLLDKAVELAEVLMGAFDTPNRMPVLYYYWKPTFASQAHRASGRSNLAELGSLSLEFTRLAQLTNDPRYYDAVARVTDALDEWQDRGTSLYGVFPGNVDATGCNRTADMIYSQPMNSPNYPNQPIDLAEEPVGYEPPQTKNVKEPIPQKRPTTDDKMLQFEITPGEPSKGHIKDWSESHPKPAEQKPDVKGQVKRQLIQGHTEENTPQSEKPTPTTPTHPLTGLPLSTGADGSPQLQDAAGDICKPQGLVSTGADSYSMGGGQDSTYEYFTKQYLLLGGLETKYRKMYNLTMQAVRKHMLYRPMVPGDPDILFSGSLDIYPSTRDQDRVLTTEVEHLTCFIGGMVGMGAKVFGIDADLEIAKKLTDGCVWAYESTATGIMAEGALVLPCVSSEKCSWNETAYHHALDPLAETRDQDVAQYVANKAARKKEEEEAKIAAKKQAQIDASVAAELKAEATSEVGKPSDGKTTETLKKEESLPLQKRQNEVTPPLAAKTTTQLSSTDLELQKKLESTEAELKAVSGTGYAKEEPLLPSNEEALLDPSKPLTHAEYIASRIKQDSLPAGYTLIKSRKYILRPEAIESVWYMYRITGDKSWQAKGWKMFESIRNATSTIHGNSAIIDVTSKNVTHIDEMESFWLAETLKYFYLLYATPDVISLDDWVLNTEAHPFKRPK</sequence>
<dbReference type="EMBL" id="KE145357">
    <property type="protein sequence ID" value="EPE34159.1"/>
    <property type="molecule type" value="Genomic_DNA"/>
</dbReference>
<dbReference type="GO" id="GO:0016020">
    <property type="term" value="C:membrane"/>
    <property type="evidence" value="ECO:0007669"/>
    <property type="project" value="InterPro"/>
</dbReference>
<comment type="similarity">
    <text evidence="3 9">Belongs to the glycosyl hydrolase 47 family.</text>
</comment>
<comment type="cofactor">
    <cofactor evidence="1 7">
        <name>Ca(2+)</name>
        <dbReference type="ChEBI" id="CHEBI:29108"/>
    </cofactor>
</comment>
<dbReference type="GO" id="GO:0036503">
    <property type="term" value="P:ERAD pathway"/>
    <property type="evidence" value="ECO:0007669"/>
    <property type="project" value="UniProtKB-ARBA"/>
</dbReference>
<dbReference type="UniPathway" id="UPA00378"/>